<comment type="caution">
    <text evidence="1">The sequence shown here is derived from an EMBL/GenBank/DDBJ whole genome shotgun (WGS) entry which is preliminary data.</text>
</comment>
<evidence type="ECO:0000313" key="1">
    <source>
        <dbReference type="EMBL" id="KAI0067532.1"/>
    </source>
</evidence>
<evidence type="ECO:0000313" key="2">
    <source>
        <dbReference type="Proteomes" id="UP000814140"/>
    </source>
</evidence>
<sequence>MTPPGTTMKTIQKRLYTVLPRAVPTRVRSNSGGTRSLYTSYSPPLAFFDSPPPPSSRPNSHLLSTTRLPIEAKAEPEAPNNGHPQNTGPAPPSSIALTSPQSSSQSTSNGSLNATLLPPAFFSYPTHPPTPLDTHLSTPAASTSTGKLRYHFDVGAYGIPKRNPTGAVAGRDGHGSASSWVPASRDVDGLDLAVQVGEDAYFVRENAMGVADGVGGWSRSTPKGAHSSSALFARRLMHFCSAEVAQHYSCTSTPAFSFHEPYAPFIPPPPPAPTLASVEEEEDDVLDELEEGLDVLMILERAYERALSAHVVPPRATSPSVASAPAPTLKSQQRPPERLMTGSSTALLAVLDSQAPASEAKPAVEAHDAVIKIAHLGDCMGMLVRDDEIVWRSEEMWWSFNTPLQLGPSSHTSPSSAQVHTLPVRKDDILILASDGLSDNLWDEDVLDEVSRLRKAFRMSKQGNDFGGPMGTVRRRTMAGMLSEALCSRARGIAVRKGKRSTELTTPGPHSEDMDEVPFGRRAREEGREFSGGKADDISVLVAVISPAEDGARR</sequence>
<reference evidence="1" key="1">
    <citation type="submission" date="2021-03" db="EMBL/GenBank/DDBJ databases">
        <authorList>
            <consortium name="DOE Joint Genome Institute"/>
            <person name="Ahrendt S."/>
            <person name="Looney B.P."/>
            <person name="Miyauchi S."/>
            <person name="Morin E."/>
            <person name="Drula E."/>
            <person name="Courty P.E."/>
            <person name="Chicoki N."/>
            <person name="Fauchery L."/>
            <person name="Kohler A."/>
            <person name="Kuo A."/>
            <person name="Labutti K."/>
            <person name="Pangilinan J."/>
            <person name="Lipzen A."/>
            <person name="Riley R."/>
            <person name="Andreopoulos W."/>
            <person name="He G."/>
            <person name="Johnson J."/>
            <person name="Barry K.W."/>
            <person name="Grigoriev I.V."/>
            <person name="Nagy L."/>
            <person name="Hibbett D."/>
            <person name="Henrissat B."/>
            <person name="Matheny P.B."/>
            <person name="Labbe J."/>
            <person name="Martin F."/>
        </authorList>
    </citation>
    <scope>NUCLEOTIDE SEQUENCE</scope>
    <source>
        <strain evidence="1">HHB10654</strain>
    </source>
</reference>
<name>A0ACB8TGI1_9AGAM</name>
<accession>A0ACB8TGI1</accession>
<keyword evidence="2" id="KW-1185">Reference proteome</keyword>
<organism evidence="1 2">
    <name type="scientific">Artomyces pyxidatus</name>
    <dbReference type="NCBI Taxonomy" id="48021"/>
    <lineage>
        <taxon>Eukaryota</taxon>
        <taxon>Fungi</taxon>
        <taxon>Dikarya</taxon>
        <taxon>Basidiomycota</taxon>
        <taxon>Agaricomycotina</taxon>
        <taxon>Agaricomycetes</taxon>
        <taxon>Russulales</taxon>
        <taxon>Auriscalpiaceae</taxon>
        <taxon>Artomyces</taxon>
    </lineage>
</organism>
<dbReference type="Proteomes" id="UP000814140">
    <property type="component" value="Unassembled WGS sequence"/>
</dbReference>
<reference evidence="1" key="2">
    <citation type="journal article" date="2022" name="New Phytol.">
        <title>Evolutionary transition to the ectomycorrhizal habit in the genomes of a hyperdiverse lineage of mushroom-forming fungi.</title>
        <authorList>
            <person name="Looney B."/>
            <person name="Miyauchi S."/>
            <person name="Morin E."/>
            <person name="Drula E."/>
            <person name="Courty P.E."/>
            <person name="Kohler A."/>
            <person name="Kuo A."/>
            <person name="LaButti K."/>
            <person name="Pangilinan J."/>
            <person name="Lipzen A."/>
            <person name="Riley R."/>
            <person name="Andreopoulos W."/>
            <person name="He G."/>
            <person name="Johnson J."/>
            <person name="Nolan M."/>
            <person name="Tritt A."/>
            <person name="Barry K.W."/>
            <person name="Grigoriev I.V."/>
            <person name="Nagy L.G."/>
            <person name="Hibbett D."/>
            <person name="Henrissat B."/>
            <person name="Matheny P.B."/>
            <person name="Labbe J."/>
            <person name="Martin F.M."/>
        </authorList>
    </citation>
    <scope>NUCLEOTIDE SEQUENCE</scope>
    <source>
        <strain evidence="1">HHB10654</strain>
    </source>
</reference>
<protein>
    <submittedName>
        <fullName evidence="1">Uncharacterized protein</fullName>
    </submittedName>
</protein>
<proteinExistence type="predicted"/>
<gene>
    <name evidence="1" type="ORF">BV25DRAFT_1819862</name>
</gene>
<dbReference type="EMBL" id="MU277190">
    <property type="protein sequence ID" value="KAI0067532.1"/>
    <property type="molecule type" value="Genomic_DNA"/>
</dbReference>